<gene>
    <name evidence="1" type="ORF">FRZ02_32195</name>
</gene>
<dbReference type="RefSeq" id="WP_051722249.1">
    <property type="nucleotide sequence ID" value="NZ_CP109570.1"/>
</dbReference>
<dbReference type="EMBL" id="VOGX01000092">
    <property type="protein sequence ID" value="TWV16442.1"/>
    <property type="molecule type" value="Genomic_DNA"/>
</dbReference>
<evidence type="ECO:0008006" key="3">
    <source>
        <dbReference type="Google" id="ProtNLM"/>
    </source>
</evidence>
<accession>A0ABY3GQT4</accession>
<dbReference type="Proteomes" id="UP000318052">
    <property type="component" value="Unassembled WGS sequence"/>
</dbReference>
<name>A0ABY3GQT4_9ACTN</name>
<sequence length="239" mass="27060">MTTTSAAEAGSKAVVELLSPDRLAPYLSACGGDEPTALALYRWNSDLAAAFFEQLGHLEIMLRNALDARLVRRQERRGHDAEWFDDPGLRLGERAHKDIVQAKERARGVGRRRHEGTLARGKVIAELSFGFWRYLIARQHQDTLWPDLARAFPHAPGRALQVVELPVKRLHLFRNRIAHHEGIWHIPVEQRRDDLLSVLGYIAPAARDWTAATSRIDQIMTSRPVPSASKLVPSSRRHR</sequence>
<protein>
    <recommendedName>
        <fullName evidence="3">Abi-like protein</fullName>
    </recommendedName>
</protein>
<keyword evidence="2" id="KW-1185">Reference proteome</keyword>
<organism evidence="1 2">
    <name type="scientific">Streptomyces albidoflavus</name>
    <dbReference type="NCBI Taxonomy" id="1886"/>
    <lineage>
        <taxon>Bacteria</taxon>
        <taxon>Bacillati</taxon>
        <taxon>Actinomycetota</taxon>
        <taxon>Actinomycetes</taxon>
        <taxon>Kitasatosporales</taxon>
        <taxon>Streptomycetaceae</taxon>
        <taxon>Streptomyces</taxon>
        <taxon>Streptomyces albidoflavus group</taxon>
    </lineage>
</organism>
<comment type="caution">
    <text evidence="1">The sequence shown here is derived from an EMBL/GenBank/DDBJ whole genome shotgun (WGS) entry which is preliminary data.</text>
</comment>
<proteinExistence type="predicted"/>
<evidence type="ECO:0000313" key="2">
    <source>
        <dbReference type="Proteomes" id="UP000318052"/>
    </source>
</evidence>
<evidence type="ECO:0000313" key="1">
    <source>
        <dbReference type="EMBL" id="TWV16442.1"/>
    </source>
</evidence>
<reference evidence="2" key="1">
    <citation type="journal article" date="2019" name="Microbiol. Resour. Announc.">
        <title>Draft Genomic Sequences of Streptomyces misionensis and Streptomyces albidoflavus, bacteria applied for phytopathogen biocontrol.</title>
        <authorList>
            <person name="Pylro V."/>
            <person name="Dias A."/>
            <person name="Andreote F."/>
            <person name="Varani A."/>
            <person name="Andreote C."/>
            <person name="Bernardo E."/>
            <person name="Martins T."/>
        </authorList>
    </citation>
    <scope>NUCLEOTIDE SEQUENCE [LARGE SCALE GENOMIC DNA]</scope>
    <source>
        <strain evidence="2">77</strain>
    </source>
</reference>